<proteinExistence type="predicted"/>
<dbReference type="Proteomes" id="UP000282957">
    <property type="component" value="Unassembled WGS sequence"/>
</dbReference>
<dbReference type="SUPFAM" id="SSF51338">
    <property type="entry name" value="Composite domain of metallo-dependent hydrolases"/>
    <property type="match status" value="1"/>
</dbReference>
<keyword evidence="3" id="KW-0378">Hydrolase</keyword>
<dbReference type="OrthoDB" id="9803027at2"/>
<accession>A0A437MJV0</accession>
<dbReference type="InterPro" id="IPR011059">
    <property type="entry name" value="Metal-dep_hydrolase_composite"/>
</dbReference>
<dbReference type="InterPro" id="IPR024403">
    <property type="entry name" value="DHOase_cat"/>
</dbReference>
<dbReference type="InterPro" id="IPR004722">
    <property type="entry name" value="DHOase"/>
</dbReference>
<dbReference type="InterPro" id="IPR032466">
    <property type="entry name" value="Metal_Hydrolase"/>
</dbReference>
<dbReference type="EC" id="3.5.2.3" evidence="3"/>
<dbReference type="RefSeq" id="WP_127787094.1">
    <property type="nucleotide sequence ID" value="NZ_SACL01000002.1"/>
</dbReference>
<dbReference type="AlphaFoldDB" id="A0A437MJV0"/>
<evidence type="ECO:0000313" key="4">
    <source>
        <dbReference type="Proteomes" id="UP000282957"/>
    </source>
</evidence>
<name>A0A437MJV0_9PROT</name>
<dbReference type="Pfam" id="PF12890">
    <property type="entry name" value="DHOase"/>
    <property type="match status" value="1"/>
</dbReference>
<dbReference type="GO" id="GO:0005737">
    <property type="term" value="C:cytoplasm"/>
    <property type="evidence" value="ECO:0007669"/>
    <property type="project" value="TreeGrafter"/>
</dbReference>
<dbReference type="Gene3D" id="2.30.40.10">
    <property type="entry name" value="Urease, subunit C, domain 1"/>
    <property type="match status" value="1"/>
</dbReference>
<dbReference type="GO" id="GO:0004038">
    <property type="term" value="F:allantoinase activity"/>
    <property type="evidence" value="ECO:0007669"/>
    <property type="project" value="TreeGrafter"/>
</dbReference>
<keyword evidence="4" id="KW-1185">Reference proteome</keyword>
<organism evidence="3 4">
    <name type="scientific">Rhodovarius crocodyli</name>
    <dbReference type="NCBI Taxonomy" id="1979269"/>
    <lineage>
        <taxon>Bacteria</taxon>
        <taxon>Pseudomonadati</taxon>
        <taxon>Pseudomonadota</taxon>
        <taxon>Alphaproteobacteria</taxon>
        <taxon>Acetobacterales</taxon>
        <taxon>Roseomonadaceae</taxon>
        <taxon>Rhodovarius</taxon>
    </lineage>
</organism>
<evidence type="ECO:0000259" key="2">
    <source>
        <dbReference type="Pfam" id="PF12890"/>
    </source>
</evidence>
<dbReference type="InterPro" id="IPR050138">
    <property type="entry name" value="DHOase/Allantoinase_Hydrolase"/>
</dbReference>
<dbReference type="SUPFAM" id="SSF51556">
    <property type="entry name" value="Metallo-dependent hydrolases"/>
    <property type="match status" value="1"/>
</dbReference>
<dbReference type="PANTHER" id="PTHR43668:SF2">
    <property type="entry name" value="ALLANTOINASE"/>
    <property type="match status" value="1"/>
</dbReference>
<dbReference type="Gene3D" id="3.20.20.140">
    <property type="entry name" value="Metal-dependent hydrolases"/>
    <property type="match status" value="1"/>
</dbReference>
<feature type="domain" description="Dihydroorotase catalytic" evidence="2">
    <location>
        <begin position="51"/>
        <end position="235"/>
    </location>
</feature>
<dbReference type="EMBL" id="SACL01000002">
    <property type="protein sequence ID" value="RVT97865.1"/>
    <property type="molecule type" value="Genomic_DNA"/>
</dbReference>
<dbReference type="GO" id="GO:0006145">
    <property type="term" value="P:purine nucleobase catabolic process"/>
    <property type="evidence" value="ECO:0007669"/>
    <property type="project" value="TreeGrafter"/>
</dbReference>
<dbReference type="GO" id="GO:0046872">
    <property type="term" value="F:metal ion binding"/>
    <property type="evidence" value="ECO:0007669"/>
    <property type="project" value="InterPro"/>
</dbReference>
<reference evidence="3 4" key="1">
    <citation type="submission" date="2019-01" db="EMBL/GenBank/DDBJ databases">
        <authorList>
            <person name="Chen W.-M."/>
        </authorList>
    </citation>
    <scope>NUCLEOTIDE SEQUENCE [LARGE SCALE GENOMIC DNA]</scope>
    <source>
        <strain evidence="3 4">CCP-6</strain>
    </source>
</reference>
<dbReference type="GO" id="GO:0004151">
    <property type="term" value="F:dihydroorotase activity"/>
    <property type="evidence" value="ECO:0007669"/>
    <property type="project" value="UniProtKB-EC"/>
</dbReference>
<sequence>MTDLLITNARLLDPATGLDAQGSLLIRDGRIASLTGAPAEGVPTLDAGGACLAPGLVDMRASLGEPGAEHRETIASAARAAAAGGITTLCALPDTSPVLDDAALIHFVARQGEATGSLTIHPFGAATRGLQGKEISEFGLLREAGAVAFTDAGRAIASPRTMRLALGYARAFGTFIIQHPEEPTLAAGGVATEGELATRLGLPGIPMLAESMMVARDIALARLSGGHVHFSRVSTGAALDLIRAAKAEGLRVTCDTAPPYFDLNETAITGYRSYAKLSPPLRPESERLAVAAALADGTIDAVVSDHQPRDADDKRLPFLQAEAGGAGLATLLSVTLARYHGGDVTLLEALALLTCKPAKLLGIEAGALKEGAAADLMLFDLRRGWQVKDGQLPGKAQNTPFDGRALEGKVLATFKAGRKVFGA</sequence>
<gene>
    <name evidence="3" type="ORF">EOD42_08730</name>
</gene>
<dbReference type="NCBIfam" id="TIGR00857">
    <property type="entry name" value="pyrC_multi"/>
    <property type="match status" value="1"/>
</dbReference>
<dbReference type="CDD" id="cd01317">
    <property type="entry name" value="DHOase_IIa"/>
    <property type="match status" value="1"/>
</dbReference>
<dbReference type="GO" id="GO:0006221">
    <property type="term" value="P:pyrimidine nucleotide biosynthetic process"/>
    <property type="evidence" value="ECO:0007669"/>
    <property type="project" value="UniProtKB-KW"/>
</dbReference>
<comment type="caution">
    <text evidence="3">The sequence shown here is derived from an EMBL/GenBank/DDBJ whole genome shotgun (WGS) entry which is preliminary data.</text>
</comment>
<keyword evidence="1" id="KW-0665">Pyrimidine biosynthesis</keyword>
<evidence type="ECO:0000313" key="3">
    <source>
        <dbReference type="EMBL" id="RVT97865.1"/>
    </source>
</evidence>
<dbReference type="PANTHER" id="PTHR43668">
    <property type="entry name" value="ALLANTOINASE"/>
    <property type="match status" value="1"/>
</dbReference>
<evidence type="ECO:0000256" key="1">
    <source>
        <dbReference type="ARBA" id="ARBA00022975"/>
    </source>
</evidence>
<protein>
    <submittedName>
        <fullName evidence="3">Dihydroorotase</fullName>
        <ecNumber evidence="3">3.5.2.3</ecNumber>
    </submittedName>
</protein>